<dbReference type="CTD" id="4509"/>
<sequence length="52" mass="6446">MPQLMPMYWFLSIFMIILLMLVILDLFFYKKLYSSILSNKLIHMNEIINFKW</sequence>
<dbReference type="AlphaFoldDB" id="A0AA51VK35"/>
<reference evidence="2" key="1">
    <citation type="submission" date="2023-03" db="EMBL/GenBank/DDBJ databases">
        <authorList>
            <person name="Ding Y."/>
            <person name="Li Z."/>
        </authorList>
    </citation>
    <scope>NUCLEOTIDE SEQUENCE</scope>
</reference>
<accession>A0AA51VK35</accession>
<organism evidence="2">
    <name type="scientific">Cheiracanthium brevispinum</name>
    <dbReference type="NCBI Taxonomy" id="2773961"/>
    <lineage>
        <taxon>Eukaryota</taxon>
        <taxon>Metazoa</taxon>
        <taxon>Ecdysozoa</taxon>
        <taxon>Arthropoda</taxon>
        <taxon>Chelicerata</taxon>
        <taxon>Arachnida</taxon>
        <taxon>Araneae</taxon>
        <taxon>Araneomorphae</taxon>
        <taxon>Entelegynae</taxon>
        <taxon>Entelegynae incertae sedis</taxon>
        <taxon>Cheiracanthiidae</taxon>
        <taxon>Cheiracanthium</taxon>
    </lineage>
</organism>
<dbReference type="GeneID" id="84886687"/>
<keyword evidence="2" id="KW-0496">Mitochondrion</keyword>
<proteinExistence type="predicted"/>
<evidence type="ECO:0000313" key="2">
    <source>
        <dbReference type="EMBL" id="WMX19909.1"/>
    </source>
</evidence>
<keyword evidence="1" id="KW-0472">Membrane</keyword>
<dbReference type="RefSeq" id="YP_010954976.1">
    <property type="nucleotide sequence ID" value="NC_082964.1"/>
</dbReference>
<keyword evidence="1" id="KW-1133">Transmembrane helix</keyword>
<dbReference type="EMBL" id="OQ559338">
    <property type="protein sequence ID" value="WMX19909.1"/>
    <property type="molecule type" value="Genomic_DNA"/>
</dbReference>
<gene>
    <name evidence="2" type="primary">ATP8</name>
</gene>
<keyword evidence="1" id="KW-0812">Transmembrane</keyword>
<geneLocation type="mitochondrion" evidence="2"/>
<protein>
    <submittedName>
        <fullName evidence="2">ATP synthase F0 subunit 8</fullName>
    </submittedName>
</protein>
<evidence type="ECO:0000256" key="1">
    <source>
        <dbReference type="SAM" id="Phobius"/>
    </source>
</evidence>
<feature type="transmembrane region" description="Helical" evidence="1">
    <location>
        <begin position="6"/>
        <end position="29"/>
    </location>
</feature>
<name>A0AA51VK35_9ARAC</name>